<sequence length="321" mass="34962">MRPSSLSLRARLLLLVFFAVAPAMGLLFVSAAREHQAATNEAFEKAAGLAQLIILDYERLIDDTRGLLSVLSTVPEMRGDGARCSAFLAQLHKQYPRYANLGVSDRRGEIYCSALPLRQRVTIADRSYFRYALESRRFAVGDFQVGRVTGKASVNFGYPIFDATGEVRAVVFAALDLAWFNRMATAAQLPPGATVTAVDHQGTVLVHYPEPERWVGKNVSATALARERPAGQGVATALLPGLDGVVRFYAFASLHTNSVPGQAYVAVGIPRQAVLAGVEDALARHLLILVEEKRLEETKSMRHKVAGNGGKRREILGWTSS</sequence>
<comment type="subcellular location">
    <subcellularLocation>
        <location evidence="1">Cell membrane</location>
        <topology evidence="1">Multi-pass membrane protein</topology>
    </subcellularLocation>
</comment>
<accession>A0A5C7EUZ4</accession>
<keyword evidence="2" id="KW-1003">Cell membrane</keyword>
<dbReference type="GO" id="GO:0005886">
    <property type="term" value="C:plasma membrane"/>
    <property type="evidence" value="ECO:0007669"/>
    <property type="project" value="UniProtKB-SubCell"/>
</dbReference>
<dbReference type="InterPro" id="IPR033479">
    <property type="entry name" value="dCache_1"/>
</dbReference>
<dbReference type="Gene3D" id="3.30.450.20">
    <property type="entry name" value="PAS domain"/>
    <property type="match status" value="2"/>
</dbReference>
<dbReference type="CDD" id="cd12914">
    <property type="entry name" value="PDC1_DGC_like"/>
    <property type="match status" value="1"/>
</dbReference>
<dbReference type="AlphaFoldDB" id="A0A5C7EUZ4"/>
<reference evidence="7 8" key="1">
    <citation type="submission" date="2019-08" db="EMBL/GenBank/DDBJ databases">
        <title>Pelomicrobium methylotrophicum gen. nov., sp. nov. a moderately thermophilic, facultatively anaerobic, lithoautotrophic and methylotrophic bacterium isolated from a terrestrial mud volcano.</title>
        <authorList>
            <person name="Slobodkina G.B."/>
            <person name="Merkel A.Y."/>
            <person name="Slobodkin A.I."/>
        </authorList>
    </citation>
    <scope>NUCLEOTIDE SEQUENCE [LARGE SCALE GENOMIC DNA]</scope>
    <source>
        <strain evidence="7 8">SM250</strain>
    </source>
</reference>
<dbReference type="Pfam" id="PF02743">
    <property type="entry name" value="dCache_1"/>
    <property type="match status" value="1"/>
</dbReference>
<feature type="domain" description="Cache" evidence="6">
    <location>
        <begin position="45"/>
        <end position="208"/>
    </location>
</feature>
<gene>
    <name evidence="7" type="ORF">FR698_07780</name>
</gene>
<keyword evidence="8" id="KW-1185">Reference proteome</keyword>
<proteinExistence type="predicted"/>
<dbReference type="EMBL" id="VPFL01000009">
    <property type="protein sequence ID" value="TXF11897.1"/>
    <property type="molecule type" value="Genomic_DNA"/>
</dbReference>
<protein>
    <recommendedName>
        <fullName evidence="6">Cache domain-containing protein</fullName>
    </recommendedName>
</protein>
<evidence type="ECO:0000256" key="2">
    <source>
        <dbReference type="ARBA" id="ARBA00022475"/>
    </source>
</evidence>
<keyword evidence="5" id="KW-0472">Membrane</keyword>
<name>A0A5C7EUZ4_9PROT</name>
<evidence type="ECO:0000256" key="1">
    <source>
        <dbReference type="ARBA" id="ARBA00004651"/>
    </source>
</evidence>
<evidence type="ECO:0000313" key="7">
    <source>
        <dbReference type="EMBL" id="TXF11897.1"/>
    </source>
</evidence>
<evidence type="ECO:0000256" key="4">
    <source>
        <dbReference type="ARBA" id="ARBA00022989"/>
    </source>
</evidence>
<dbReference type="Proteomes" id="UP000321201">
    <property type="component" value="Unassembled WGS sequence"/>
</dbReference>
<dbReference type="OrthoDB" id="9768069at2"/>
<organism evidence="7 8">
    <name type="scientific">Pelomicrobium methylotrophicum</name>
    <dbReference type="NCBI Taxonomy" id="2602750"/>
    <lineage>
        <taxon>Bacteria</taxon>
        <taxon>Pseudomonadati</taxon>
        <taxon>Pseudomonadota</taxon>
        <taxon>Hydrogenophilia</taxon>
        <taxon>Hydrogenophilia incertae sedis</taxon>
        <taxon>Pelomicrobium</taxon>
    </lineage>
</organism>
<keyword evidence="3" id="KW-0812">Transmembrane</keyword>
<evidence type="ECO:0000256" key="3">
    <source>
        <dbReference type="ARBA" id="ARBA00022692"/>
    </source>
</evidence>
<evidence type="ECO:0000256" key="5">
    <source>
        <dbReference type="ARBA" id="ARBA00023136"/>
    </source>
</evidence>
<dbReference type="RefSeq" id="WP_147799637.1">
    <property type="nucleotide sequence ID" value="NZ_VPFL01000009.1"/>
</dbReference>
<keyword evidence="4" id="KW-1133">Transmembrane helix</keyword>
<evidence type="ECO:0000313" key="8">
    <source>
        <dbReference type="Proteomes" id="UP000321201"/>
    </source>
</evidence>
<dbReference type="InParanoid" id="A0A5C7EUZ4"/>
<dbReference type="CDD" id="cd12915">
    <property type="entry name" value="PDC2_DGC_like"/>
    <property type="match status" value="1"/>
</dbReference>
<comment type="caution">
    <text evidence="7">The sequence shown here is derived from an EMBL/GenBank/DDBJ whole genome shotgun (WGS) entry which is preliminary data.</text>
</comment>
<evidence type="ECO:0000259" key="6">
    <source>
        <dbReference type="Pfam" id="PF02743"/>
    </source>
</evidence>